<evidence type="ECO:0000256" key="1">
    <source>
        <dbReference type="ARBA" id="ARBA00005996"/>
    </source>
</evidence>
<dbReference type="PANTHER" id="PTHR38780">
    <property type="entry name" value="PROTEIN TUSC"/>
    <property type="match status" value="1"/>
</dbReference>
<dbReference type="PANTHER" id="PTHR38780:SF1">
    <property type="entry name" value="PROTEIN TUSC"/>
    <property type="match status" value="1"/>
</dbReference>
<dbReference type="InterPro" id="IPR017462">
    <property type="entry name" value="Sulphur_relay_TusC/DsrF"/>
</dbReference>
<dbReference type="InterPro" id="IPR027396">
    <property type="entry name" value="DsrEFH-like"/>
</dbReference>
<name>A0ABR8NXM5_9GAMM</name>
<dbReference type="Proteomes" id="UP000604161">
    <property type="component" value="Unassembled WGS sequence"/>
</dbReference>
<dbReference type="PROSITE" id="PS51257">
    <property type="entry name" value="PROKAR_LIPOPROTEIN"/>
    <property type="match status" value="1"/>
</dbReference>
<proteinExistence type="inferred from homology"/>
<protein>
    <submittedName>
        <fullName evidence="2">DsrE family protein</fullName>
    </submittedName>
</protein>
<accession>A0ABR8NXM5</accession>
<sequence length="115" mass="13024">MKNTLIHLNSSPYSSLSCKEGLDLALVLATFEQAVDLCLSGAALSILGTNQSPEVEQGKNLHKLLEGLEFYDIENIFIQESHLNSNTEHTWQGTQALNETEWNQMFSNYQQVFRF</sequence>
<dbReference type="InterPro" id="IPR003787">
    <property type="entry name" value="Sulphur_relay_DsrE/F-like"/>
</dbReference>
<gene>
    <name evidence="2" type="ORF">IF202_02715</name>
</gene>
<evidence type="ECO:0000313" key="3">
    <source>
        <dbReference type="Proteomes" id="UP000604161"/>
    </source>
</evidence>
<keyword evidence="3" id="KW-1185">Reference proteome</keyword>
<dbReference type="Gene3D" id="3.40.1260.10">
    <property type="entry name" value="DsrEFH-like"/>
    <property type="match status" value="1"/>
</dbReference>
<organism evidence="2 3">
    <name type="scientific">Marinomonas colpomeniae</name>
    <dbReference type="NCBI Taxonomy" id="2774408"/>
    <lineage>
        <taxon>Bacteria</taxon>
        <taxon>Pseudomonadati</taxon>
        <taxon>Pseudomonadota</taxon>
        <taxon>Gammaproteobacteria</taxon>
        <taxon>Oceanospirillales</taxon>
        <taxon>Oceanospirillaceae</taxon>
        <taxon>Marinomonas</taxon>
    </lineage>
</organism>
<dbReference type="SUPFAM" id="SSF75169">
    <property type="entry name" value="DsrEFH-like"/>
    <property type="match status" value="1"/>
</dbReference>
<dbReference type="RefSeq" id="WP_191593327.1">
    <property type="nucleotide sequence ID" value="NZ_JACYFC010000001.1"/>
</dbReference>
<dbReference type="Pfam" id="PF02635">
    <property type="entry name" value="DsrE"/>
    <property type="match status" value="1"/>
</dbReference>
<dbReference type="EMBL" id="JACYFC010000001">
    <property type="protein sequence ID" value="MBD5769953.1"/>
    <property type="molecule type" value="Genomic_DNA"/>
</dbReference>
<reference evidence="2 3" key="1">
    <citation type="submission" date="2020-09" db="EMBL/GenBank/DDBJ databases">
        <title>Marinomonas sp. nov., isolated from the cysticercosis algae of Qingdao, China.</title>
        <authorList>
            <person name="Sun X."/>
        </authorList>
    </citation>
    <scope>NUCLEOTIDE SEQUENCE [LARGE SCALE GENOMIC DNA]</scope>
    <source>
        <strain evidence="2 3">SM2066</strain>
    </source>
</reference>
<evidence type="ECO:0000313" key="2">
    <source>
        <dbReference type="EMBL" id="MBD5769953.1"/>
    </source>
</evidence>
<comment type="similarity">
    <text evidence="1">Belongs to the DsrF/TusC family.</text>
</comment>
<comment type="caution">
    <text evidence="2">The sequence shown here is derived from an EMBL/GenBank/DDBJ whole genome shotgun (WGS) entry which is preliminary data.</text>
</comment>